<dbReference type="Proteomes" id="UP000291191">
    <property type="component" value="Unassembled WGS sequence"/>
</dbReference>
<gene>
    <name evidence="1" type="ORF">EAJ06_14355</name>
</gene>
<dbReference type="EMBL" id="RCXO01000017">
    <property type="protein sequence ID" value="RYT79489.1"/>
    <property type="molecule type" value="Genomic_DNA"/>
</dbReference>
<name>A0A4Q5HC74_9BACE</name>
<organism evidence="1 2">
    <name type="scientific">Bacteroides intestinalis</name>
    <dbReference type="NCBI Taxonomy" id="329854"/>
    <lineage>
        <taxon>Bacteria</taxon>
        <taxon>Pseudomonadati</taxon>
        <taxon>Bacteroidota</taxon>
        <taxon>Bacteroidia</taxon>
        <taxon>Bacteroidales</taxon>
        <taxon>Bacteroidaceae</taxon>
        <taxon>Bacteroides</taxon>
    </lineage>
</organism>
<accession>A0A4Q5HC74</accession>
<reference evidence="1 2" key="1">
    <citation type="journal article" date="2019" name="Science, e1252229">
        <title>Invertible promoters mediate bacterial phase variation, antibiotic resistance, and host adaptation in the gut.</title>
        <authorList>
            <person name="Jiang X."/>
            <person name="Hall A.B."/>
            <person name="Arthur T.D."/>
            <person name="Plichta D.R."/>
            <person name="Covington C.T."/>
            <person name="Poyet M."/>
            <person name="Crothers J."/>
            <person name="Moses P.L."/>
            <person name="Tolonen A.C."/>
            <person name="Vlamakis H."/>
            <person name="Alm E.J."/>
            <person name="Xavier R.J."/>
        </authorList>
    </citation>
    <scope>NUCLEOTIDE SEQUENCE [LARGE SCALE GENOMIC DNA]</scope>
    <source>
        <strain evidence="2">bf_0095</strain>
    </source>
</reference>
<evidence type="ECO:0000313" key="1">
    <source>
        <dbReference type="EMBL" id="RYT79489.1"/>
    </source>
</evidence>
<protein>
    <submittedName>
        <fullName evidence="1">Uncharacterized protein</fullName>
    </submittedName>
</protein>
<comment type="caution">
    <text evidence="1">The sequence shown here is derived from an EMBL/GenBank/DDBJ whole genome shotgun (WGS) entry which is preliminary data.</text>
</comment>
<evidence type="ECO:0000313" key="2">
    <source>
        <dbReference type="Proteomes" id="UP000291191"/>
    </source>
</evidence>
<proteinExistence type="predicted"/>
<keyword evidence="2" id="KW-1185">Reference proteome</keyword>
<sequence length="59" mass="6747">METINILSENENYTAVNIGSMNELMKHTLVHSVSGRIVEGKVFYIILRGSGFFQVDEKW</sequence>
<dbReference type="AlphaFoldDB" id="A0A4Q5HC74"/>
<dbReference type="RefSeq" id="WP_007667688.1">
    <property type="nucleotide sequence ID" value="NZ_BAABZC010000001.1"/>
</dbReference>
<dbReference type="GeneID" id="26162054"/>
<dbReference type="OrthoDB" id="9804028at2"/>